<dbReference type="InterPro" id="IPR036770">
    <property type="entry name" value="Ankyrin_rpt-contain_sf"/>
</dbReference>
<reference evidence="9 10" key="1">
    <citation type="submission" date="2023-10" db="EMBL/GenBank/DDBJ databases">
        <title>Draft genome sequence of Xylaria bambusicola isolate GMP-LS, the root and basal stem rot pathogen of sugarcane in Indonesia.</title>
        <authorList>
            <person name="Selvaraj P."/>
            <person name="Muralishankar V."/>
            <person name="Muruganantham S."/>
            <person name="Sp S."/>
            <person name="Haryani S."/>
            <person name="Lau K.J.X."/>
            <person name="Naqvi N.I."/>
        </authorList>
    </citation>
    <scope>NUCLEOTIDE SEQUENCE [LARGE SCALE GENOMIC DNA]</scope>
    <source>
        <strain evidence="9">GMP-LS</strain>
    </source>
</reference>
<dbReference type="PROSITE" id="PS50088">
    <property type="entry name" value="ANK_REPEAT"/>
    <property type="match status" value="11"/>
</dbReference>
<protein>
    <recommendedName>
        <fullName evidence="8">ZZ-type domain-containing protein</fullName>
    </recommendedName>
</protein>
<dbReference type="Proteomes" id="UP001305414">
    <property type="component" value="Unassembled WGS sequence"/>
</dbReference>
<organism evidence="9 10">
    <name type="scientific">Xylaria bambusicola</name>
    <dbReference type="NCBI Taxonomy" id="326684"/>
    <lineage>
        <taxon>Eukaryota</taxon>
        <taxon>Fungi</taxon>
        <taxon>Dikarya</taxon>
        <taxon>Ascomycota</taxon>
        <taxon>Pezizomycotina</taxon>
        <taxon>Sordariomycetes</taxon>
        <taxon>Xylariomycetidae</taxon>
        <taxon>Xylariales</taxon>
        <taxon>Xylariaceae</taxon>
        <taxon>Xylaria</taxon>
    </lineage>
</organism>
<feature type="compositionally biased region" description="Basic and acidic residues" evidence="7">
    <location>
        <begin position="532"/>
        <end position="549"/>
    </location>
</feature>
<feature type="repeat" description="ANK" evidence="6">
    <location>
        <begin position="1016"/>
        <end position="1048"/>
    </location>
</feature>
<evidence type="ECO:0000313" key="10">
    <source>
        <dbReference type="Proteomes" id="UP001305414"/>
    </source>
</evidence>
<keyword evidence="10" id="KW-1185">Reference proteome</keyword>
<dbReference type="Gene3D" id="3.30.60.90">
    <property type="match status" value="1"/>
</dbReference>
<accession>A0AAN7Z742</accession>
<dbReference type="InterPro" id="IPR002110">
    <property type="entry name" value="Ankyrin_rpt"/>
</dbReference>
<dbReference type="EMBL" id="JAWHQM010000010">
    <property type="protein sequence ID" value="KAK5629048.1"/>
    <property type="molecule type" value="Genomic_DNA"/>
</dbReference>
<dbReference type="SUPFAM" id="SSF57850">
    <property type="entry name" value="RING/U-box"/>
    <property type="match status" value="1"/>
</dbReference>
<feature type="repeat" description="ANK" evidence="6">
    <location>
        <begin position="1366"/>
        <end position="1398"/>
    </location>
</feature>
<feature type="repeat" description="ANK" evidence="6">
    <location>
        <begin position="1156"/>
        <end position="1188"/>
    </location>
</feature>
<evidence type="ECO:0000256" key="3">
    <source>
        <dbReference type="ARBA" id="ARBA00022771"/>
    </source>
</evidence>
<evidence type="ECO:0000256" key="2">
    <source>
        <dbReference type="ARBA" id="ARBA00022737"/>
    </source>
</evidence>
<dbReference type="PANTHER" id="PTHR24198">
    <property type="entry name" value="ANKYRIN REPEAT AND PROTEIN KINASE DOMAIN-CONTAINING PROTEIN"/>
    <property type="match status" value="1"/>
</dbReference>
<feature type="repeat" description="ANK" evidence="6">
    <location>
        <begin position="1083"/>
        <end position="1109"/>
    </location>
</feature>
<feature type="repeat" description="ANK" evidence="6">
    <location>
        <begin position="1435"/>
        <end position="1467"/>
    </location>
</feature>
<proteinExistence type="predicted"/>
<feature type="region of interest" description="Disordered" evidence="7">
    <location>
        <begin position="1"/>
        <end position="51"/>
    </location>
</feature>
<dbReference type="SMART" id="SM00291">
    <property type="entry name" value="ZnF_ZZ"/>
    <property type="match status" value="1"/>
</dbReference>
<feature type="compositionally biased region" description="Basic and acidic residues" evidence="7">
    <location>
        <begin position="9"/>
        <end position="22"/>
    </location>
</feature>
<evidence type="ECO:0000256" key="4">
    <source>
        <dbReference type="ARBA" id="ARBA00022833"/>
    </source>
</evidence>
<sequence length="1795" mass="199365">MSTSANDSFSKDEVVRETKAQTEEETSGVDRSAGSLHVAWTSTSRPRGGLDRARQASVDIDAVVAFGLADLAQPPREPLSWLCDYLGRNGGDSRILHFGYHPSQVLTPGHAHYGIDYLAKLLLEKLTKLRACGVVRCITLSRERVAHKRRIIFFAFDIGCVIVKKALTIAARTRSLNGEIFDACRALVFFHCPHRSTNASDMEDKLARLLYSKSGNSRSQVRHHVATLPGLAASVLEINESFIASKILLRSYLINIHDDAMLGFEAWRGVPFEWRIFCYQPTNIFVSHLLEVLNRLESTLVLGTGEPFDAQFPKLPFDGERALLSLAMPAEPFIVAGHSAARIELSDVYSQWFDYTGTQLLYVYSGKDNKELVRRTSEQVFYHLADSPPQGKRLILVLYYSFEHADIRSRSLSSMLWTFLSQIISRFSEIRHLVPFLLYRLYEEQACTEADLLGWLEFFIARFDDIRFTVNSFDDCPKSSRDAFLQFVGRIAMKNDRPIKVFLTSRKPAILQAELSEWPSIDLDRGINPRETEKEVSWKDEAQEQKVELSSEPPSVIPLREAVKLSSTPSATEAADSLAMSILLEQQLQRDLTTQEILQEITQGPLETYSLEPVLDRVLRSIPDQRQARIAVAYLLFTTRPLSTKEFATLLFLGSSVDNGEPAFPYWDLNDRFERQRRDWFSGITVNKHDGIQFAHPRLEEVLRTPETSDSPRYFWHEVASTAHYDIAHICLRYLARAKVQEEQDLLSDKPFIVDSDLGFISYAVRFWPYHFSLAQSTSTEEEMKDLRRKMDNIDLSQWSRTLWLLSNPFGRSRNPWASPIPALVYLGYHDILQLSSPLDTAPAVEAAARAGNTDLVHTLLEVEGGDRPTSSTILEGIKAASSTGNESLTLDLIDRLSPEGHGQLLESGITLLFRAARLGLTHLVKKLLEIGVSVHSQIPYSKGTSTTPLCVAAVAGHTSVVEVLLDHGDNAEFQSYLQRTPLSLAASQGNADVIECLAKKGKANIEHVDGGDDVQKQTPLLIACEWGNPLVVEQLIKLGADPNKMDNNGWAPIVVAATFGYRRTVRTLLDHGIDIETPGPKGHGTALRYALANGHVEMVRILLSRGANPCSPTFRDPLIYELVSDNLPMTIGNRIALAKLLLEEHQVDVNETSRRGRTALVRACASSQTRFATFLLGYGADVNLADRDGYTPLFEATETQNLHLVEVLLEKGADANVLTSTGEIPLHKANHSPDLTRLLAERTRDVDLPLPEGVTPLMAAASKGWTQAVKVLLEHKANVNAITTGKDVWVGWTAVMFAAFFYYADILLILAEQGADLKRANADGASPLHLIFASPASEDGRDELKCLDVLLEFRTRINIDQFGEDGETVLHRCAQRGHLRAVQKLVRAGANINLQDKTGSTPLTVAVWDARHEVISYLLEHGADPNIAGDDLGHKEGPLHRACRDSDFAIAKALIEHGADINRDSVSGHGTPLMAVCLPYSKYLEDTDKIIHHLLDLGADVNAKSRYVGSPLAAAALACRPEIVRALLDRGAAYDGEDEMRRKPIHFAALNGEENFRIIEEKVGNEIAVVDVLGRSVLHYAAQGGRLRVIKRIFELLPDLDVDTRDIDGWTPLCWVARGTTSWVSEDRASEPTDPLGVVRYLLDLGADRSIACKVGDKNWTPLEIAKYTGAPDEVIALLEEKQQAELPSSNAGGVDKDAGDPNTPPKGMVIEGATCDACLWEIRGIYYMCEVCCDFALCEKCWPHRDIAHVFESPHDFEYVDEEAEHKAHSILMEEQKVVVPDVPSVSSVAGLS</sequence>
<dbReference type="PROSITE" id="PS50297">
    <property type="entry name" value="ANK_REP_REGION"/>
    <property type="match status" value="10"/>
</dbReference>
<dbReference type="Pfam" id="PF13606">
    <property type="entry name" value="Ank_3"/>
    <property type="match status" value="1"/>
</dbReference>
<evidence type="ECO:0000259" key="8">
    <source>
        <dbReference type="SMART" id="SM00291"/>
    </source>
</evidence>
<dbReference type="SUPFAM" id="SSF48403">
    <property type="entry name" value="Ankyrin repeat"/>
    <property type="match status" value="3"/>
</dbReference>
<keyword evidence="2" id="KW-0677">Repeat</keyword>
<dbReference type="SMART" id="SM00248">
    <property type="entry name" value="ANK"/>
    <property type="match status" value="21"/>
</dbReference>
<feature type="domain" description="ZZ-type" evidence="8">
    <location>
        <begin position="1711"/>
        <end position="1753"/>
    </location>
</feature>
<dbReference type="InterPro" id="IPR056884">
    <property type="entry name" value="NPHP3-like_N"/>
</dbReference>
<dbReference type="InterPro" id="IPR043145">
    <property type="entry name" value="Znf_ZZ_sf"/>
</dbReference>
<feature type="repeat" description="ANK" evidence="6">
    <location>
        <begin position="945"/>
        <end position="977"/>
    </location>
</feature>
<evidence type="ECO:0000256" key="7">
    <source>
        <dbReference type="SAM" id="MobiDB-lite"/>
    </source>
</evidence>
<name>A0AAN7Z742_9PEZI</name>
<evidence type="ECO:0000313" key="9">
    <source>
        <dbReference type="EMBL" id="KAK5629048.1"/>
    </source>
</evidence>
<evidence type="ECO:0000256" key="5">
    <source>
        <dbReference type="ARBA" id="ARBA00023043"/>
    </source>
</evidence>
<feature type="repeat" description="ANK" evidence="6">
    <location>
        <begin position="1574"/>
        <end position="1606"/>
    </location>
</feature>
<keyword evidence="5 6" id="KW-0040">ANK repeat</keyword>
<keyword evidence="1" id="KW-0479">Metal-binding</keyword>
<feature type="repeat" description="ANK" evidence="6">
    <location>
        <begin position="1253"/>
        <end position="1285"/>
    </location>
</feature>
<dbReference type="Gene3D" id="1.25.40.20">
    <property type="entry name" value="Ankyrin repeat-containing domain"/>
    <property type="match status" value="5"/>
</dbReference>
<feature type="repeat" description="ANK" evidence="6">
    <location>
        <begin position="1399"/>
        <end position="1431"/>
    </location>
</feature>
<gene>
    <name evidence="9" type="ORF">RRF57_004763</name>
</gene>
<feature type="repeat" description="ANK" evidence="6">
    <location>
        <begin position="1189"/>
        <end position="1221"/>
    </location>
</feature>
<dbReference type="InterPro" id="IPR000433">
    <property type="entry name" value="Znf_ZZ"/>
</dbReference>
<keyword evidence="4" id="KW-0862">Zinc</keyword>
<dbReference type="PRINTS" id="PR01415">
    <property type="entry name" value="ANKYRIN"/>
</dbReference>
<dbReference type="CDD" id="cd02249">
    <property type="entry name" value="ZZ"/>
    <property type="match status" value="1"/>
</dbReference>
<feature type="region of interest" description="Disordered" evidence="7">
    <location>
        <begin position="532"/>
        <end position="552"/>
    </location>
</feature>
<dbReference type="Pfam" id="PF24883">
    <property type="entry name" value="NPHP3_N"/>
    <property type="match status" value="1"/>
</dbReference>
<dbReference type="PANTHER" id="PTHR24198:SF165">
    <property type="entry name" value="ANKYRIN REPEAT-CONTAINING PROTEIN-RELATED"/>
    <property type="match status" value="1"/>
</dbReference>
<evidence type="ECO:0000256" key="1">
    <source>
        <dbReference type="ARBA" id="ARBA00022723"/>
    </source>
</evidence>
<dbReference type="GO" id="GO:0008270">
    <property type="term" value="F:zinc ion binding"/>
    <property type="evidence" value="ECO:0007669"/>
    <property type="project" value="UniProtKB-KW"/>
</dbReference>
<evidence type="ECO:0000256" key="6">
    <source>
        <dbReference type="PROSITE-ProRule" id="PRU00023"/>
    </source>
</evidence>
<dbReference type="Pfam" id="PF12796">
    <property type="entry name" value="Ank_2"/>
    <property type="match status" value="5"/>
</dbReference>
<keyword evidence="3" id="KW-0863">Zinc-finger</keyword>
<comment type="caution">
    <text evidence="9">The sequence shown here is derived from an EMBL/GenBank/DDBJ whole genome shotgun (WGS) entry which is preliminary data.</text>
</comment>
<feature type="repeat" description="ANK" evidence="6">
    <location>
        <begin position="1049"/>
        <end position="1081"/>
    </location>
</feature>